<protein>
    <submittedName>
        <fullName evidence="2">Uncharacterized protein</fullName>
    </submittedName>
</protein>
<accession>A0A0A9F6E3</accession>
<reference evidence="2" key="2">
    <citation type="journal article" date="2015" name="Data Brief">
        <title>Shoot transcriptome of the giant reed, Arundo donax.</title>
        <authorList>
            <person name="Barrero R.A."/>
            <person name="Guerrero F.D."/>
            <person name="Moolhuijzen P."/>
            <person name="Goolsby J.A."/>
            <person name="Tidwell J."/>
            <person name="Bellgard S.E."/>
            <person name="Bellgard M.I."/>
        </authorList>
    </citation>
    <scope>NUCLEOTIDE SEQUENCE</scope>
    <source>
        <tissue evidence="2">Shoot tissue taken approximately 20 cm above the soil surface</tissue>
    </source>
</reference>
<sequence length="20" mass="2276">MQNNKGRTRKEVPSSRRGSS</sequence>
<dbReference type="EMBL" id="GBRH01189974">
    <property type="protein sequence ID" value="JAE07922.1"/>
    <property type="molecule type" value="Transcribed_RNA"/>
</dbReference>
<feature type="region of interest" description="Disordered" evidence="1">
    <location>
        <begin position="1"/>
        <end position="20"/>
    </location>
</feature>
<proteinExistence type="predicted"/>
<evidence type="ECO:0000313" key="2">
    <source>
        <dbReference type="EMBL" id="JAE07922.1"/>
    </source>
</evidence>
<reference evidence="2" key="1">
    <citation type="submission" date="2014-09" db="EMBL/GenBank/DDBJ databases">
        <authorList>
            <person name="Magalhaes I.L.F."/>
            <person name="Oliveira U."/>
            <person name="Santos F.R."/>
            <person name="Vidigal T.H.D.A."/>
            <person name="Brescovit A.D."/>
            <person name="Santos A.J."/>
        </authorList>
    </citation>
    <scope>NUCLEOTIDE SEQUENCE</scope>
    <source>
        <tissue evidence="2">Shoot tissue taken approximately 20 cm above the soil surface</tissue>
    </source>
</reference>
<evidence type="ECO:0000256" key="1">
    <source>
        <dbReference type="SAM" id="MobiDB-lite"/>
    </source>
</evidence>
<name>A0A0A9F6E3_ARUDO</name>
<dbReference type="AlphaFoldDB" id="A0A0A9F6E3"/>
<organism evidence="2">
    <name type="scientific">Arundo donax</name>
    <name type="common">Giant reed</name>
    <name type="synonym">Donax arundinaceus</name>
    <dbReference type="NCBI Taxonomy" id="35708"/>
    <lineage>
        <taxon>Eukaryota</taxon>
        <taxon>Viridiplantae</taxon>
        <taxon>Streptophyta</taxon>
        <taxon>Embryophyta</taxon>
        <taxon>Tracheophyta</taxon>
        <taxon>Spermatophyta</taxon>
        <taxon>Magnoliopsida</taxon>
        <taxon>Liliopsida</taxon>
        <taxon>Poales</taxon>
        <taxon>Poaceae</taxon>
        <taxon>PACMAD clade</taxon>
        <taxon>Arundinoideae</taxon>
        <taxon>Arundineae</taxon>
        <taxon>Arundo</taxon>
    </lineage>
</organism>